<evidence type="ECO:0000313" key="5">
    <source>
        <dbReference type="Proteomes" id="UP000649617"/>
    </source>
</evidence>
<feature type="repeat" description="TPR" evidence="3">
    <location>
        <begin position="79"/>
        <end position="112"/>
    </location>
</feature>
<evidence type="ECO:0000313" key="4">
    <source>
        <dbReference type="EMBL" id="CAE7407035.1"/>
    </source>
</evidence>
<dbReference type="AlphaFoldDB" id="A0A812QWH1"/>
<comment type="caution">
    <text evidence="4">The sequence shown here is derived from an EMBL/GenBank/DDBJ whole genome shotgun (WGS) entry which is preliminary data.</text>
</comment>
<dbReference type="Pfam" id="PF07719">
    <property type="entry name" value="TPR_2"/>
    <property type="match status" value="1"/>
</dbReference>
<name>A0A812QWH1_SYMPI</name>
<reference evidence="4" key="1">
    <citation type="submission" date="2021-02" db="EMBL/GenBank/DDBJ databases">
        <authorList>
            <person name="Dougan E. K."/>
            <person name="Rhodes N."/>
            <person name="Thang M."/>
            <person name="Chan C."/>
        </authorList>
    </citation>
    <scope>NUCLEOTIDE SEQUENCE</scope>
</reference>
<dbReference type="Pfam" id="PF13174">
    <property type="entry name" value="TPR_6"/>
    <property type="match status" value="1"/>
</dbReference>
<proteinExistence type="predicted"/>
<keyword evidence="2 3" id="KW-0802">TPR repeat</keyword>
<evidence type="ECO:0000256" key="1">
    <source>
        <dbReference type="ARBA" id="ARBA00022737"/>
    </source>
</evidence>
<keyword evidence="5" id="KW-1185">Reference proteome</keyword>
<dbReference type="EMBL" id="CAJNIZ010018180">
    <property type="protein sequence ID" value="CAE7407035.1"/>
    <property type="molecule type" value="Genomic_DNA"/>
</dbReference>
<evidence type="ECO:0000256" key="2">
    <source>
        <dbReference type="ARBA" id="ARBA00022803"/>
    </source>
</evidence>
<dbReference type="OrthoDB" id="423088at2759"/>
<gene>
    <name evidence="4" type="ORF">SPIL2461_LOCUS10040</name>
</gene>
<dbReference type="InterPro" id="IPR011990">
    <property type="entry name" value="TPR-like_helical_dom_sf"/>
</dbReference>
<evidence type="ECO:0008006" key="6">
    <source>
        <dbReference type="Google" id="ProtNLM"/>
    </source>
</evidence>
<dbReference type="PANTHER" id="PTHR44858:SF1">
    <property type="entry name" value="UDP-N-ACETYLGLUCOSAMINE--PEPTIDE N-ACETYLGLUCOSAMINYLTRANSFERASE SPINDLY-RELATED"/>
    <property type="match status" value="1"/>
</dbReference>
<sequence length="338" mass="38278">MKQKDQENQPTPVLNEYLTGELQSCVEDALRSCWEDSGDAKALWVNAEMARGIQLLDDQKADEAVQAFTRVTELVPNFAEGWHKRSIAYYAKQEFKKAIEDCKKALELNPRHYWCLTGMGSCHYELDQKQAARECWQAALEIFPDMPGARAKIDEAELKDIMDEHLRPVIDRFVDGFQHESPEPAMALSGASHWDVHRIKMDRENFPDVWAYFFRVSVRRPSQGEGEVRSRARFYVLRGQDGKVFPFTRPTIGESSFSLNAGDEYKFCWCLLTGRELQRAAAGMLLEGSADGQPEFHSEELPVLFPMGAPEIDPSEAATLGDGYTFTGHLDLRAVAGF</sequence>
<organism evidence="4 5">
    <name type="scientific">Symbiodinium pilosum</name>
    <name type="common">Dinoflagellate</name>
    <dbReference type="NCBI Taxonomy" id="2952"/>
    <lineage>
        <taxon>Eukaryota</taxon>
        <taxon>Sar</taxon>
        <taxon>Alveolata</taxon>
        <taxon>Dinophyceae</taxon>
        <taxon>Suessiales</taxon>
        <taxon>Symbiodiniaceae</taxon>
        <taxon>Symbiodinium</taxon>
    </lineage>
</organism>
<dbReference type="Gene3D" id="1.25.40.10">
    <property type="entry name" value="Tetratricopeptide repeat domain"/>
    <property type="match status" value="1"/>
</dbReference>
<dbReference type="InterPro" id="IPR013105">
    <property type="entry name" value="TPR_2"/>
</dbReference>
<dbReference type="PROSITE" id="PS50005">
    <property type="entry name" value="TPR"/>
    <property type="match status" value="1"/>
</dbReference>
<dbReference type="SUPFAM" id="SSF48452">
    <property type="entry name" value="TPR-like"/>
    <property type="match status" value="1"/>
</dbReference>
<protein>
    <recommendedName>
        <fullName evidence="6">Tetratricopeptide repeat protein</fullName>
    </recommendedName>
</protein>
<accession>A0A812QWH1</accession>
<keyword evidence="1" id="KW-0677">Repeat</keyword>
<evidence type="ECO:0000256" key="3">
    <source>
        <dbReference type="PROSITE-ProRule" id="PRU00339"/>
    </source>
</evidence>
<dbReference type="InterPro" id="IPR019734">
    <property type="entry name" value="TPR_rpt"/>
</dbReference>
<dbReference type="SMART" id="SM00028">
    <property type="entry name" value="TPR"/>
    <property type="match status" value="3"/>
</dbReference>
<dbReference type="Proteomes" id="UP000649617">
    <property type="component" value="Unassembled WGS sequence"/>
</dbReference>
<dbReference type="PANTHER" id="PTHR44858">
    <property type="entry name" value="TETRATRICOPEPTIDE REPEAT PROTEIN 6"/>
    <property type="match status" value="1"/>
</dbReference>
<dbReference type="InterPro" id="IPR050498">
    <property type="entry name" value="Ycf3"/>
</dbReference>